<evidence type="ECO:0000259" key="2">
    <source>
        <dbReference type="Pfam" id="PF22936"/>
    </source>
</evidence>
<accession>A0A6L2LVT9</accession>
<gene>
    <name evidence="3" type="ORF">Tci_037358</name>
</gene>
<protein>
    <submittedName>
        <fullName evidence="3">Putative ribonuclease H-like domain-containing protein</fullName>
    </submittedName>
</protein>
<dbReference type="InterPro" id="IPR054722">
    <property type="entry name" value="PolX-like_BBD"/>
</dbReference>
<evidence type="ECO:0000259" key="1">
    <source>
        <dbReference type="Pfam" id="PF13976"/>
    </source>
</evidence>
<dbReference type="InterPro" id="IPR025724">
    <property type="entry name" value="GAG-pre-integrase_dom"/>
</dbReference>
<proteinExistence type="predicted"/>
<name>A0A6L2LVT9_TANCI</name>
<feature type="domain" description="Retrovirus-related Pol polyprotein from transposon TNT 1-94-like beta-barrel" evidence="2">
    <location>
        <begin position="249"/>
        <end position="321"/>
    </location>
</feature>
<dbReference type="EMBL" id="BKCJ010005189">
    <property type="protein sequence ID" value="GEU65380.1"/>
    <property type="molecule type" value="Genomic_DNA"/>
</dbReference>
<dbReference type="PANTHER" id="PTHR11439:SF495">
    <property type="entry name" value="REVERSE TRANSCRIPTASE, RNA-DEPENDENT DNA POLYMERASE-RELATED"/>
    <property type="match status" value="1"/>
</dbReference>
<organism evidence="3">
    <name type="scientific">Tanacetum cinerariifolium</name>
    <name type="common">Dalmatian daisy</name>
    <name type="synonym">Chrysanthemum cinerariifolium</name>
    <dbReference type="NCBI Taxonomy" id="118510"/>
    <lineage>
        <taxon>Eukaryota</taxon>
        <taxon>Viridiplantae</taxon>
        <taxon>Streptophyta</taxon>
        <taxon>Embryophyta</taxon>
        <taxon>Tracheophyta</taxon>
        <taxon>Spermatophyta</taxon>
        <taxon>Magnoliopsida</taxon>
        <taxon>eudicotyledons</taxon>
        <taxon>Gunneridae</taxon>
        <taxon>Pentapetalae</taxon>
        <taxon>asterids</taxon>
        <taxon>campanulids</taxon>
        <taxon>Asterales</taxon>
        <taxon>Asteraceae</taxon>
        <taxon>Asteroideae</taxon>
        <taxon>Anthemideae</taxon>
        <taxon>Anthemidinae</taxon>
        <taxon>Tanacetum</taxon>
    </lineage>
</organism>
<dbReference type="Pfam" id="PF22936">
    <property type="entry name" value="Pol_BBD"/>
    <property type="match status" value="1"/>
</dbReference>
<sequence>MSAAKLTILNPNKIRAMEDEDRAVLPHDRLISMGVSATASVSVVSAKIPVSALPNVDTLSNAVIYLLFASQSNSLQFDNDDLKQIDTNDLEEIDLKWYNLGDGYHAVPLPYTGTFMPPKPDLVFHNAPNAIETNHTTFNVELSPTNPDTNLSHTHRPLAPIIEDWVSDSEDDFKPEIPYNVPSFVQPIEPRHAKTIVTMPHLPPKRHINRILSPKISNFLPKVTAAKAPIVNAIQGGNPHHALKDKGVIDIRFSMHMTGNMSYLSDFKELNGGSVAFGGNPKGGKISRKGKIRTGKLDFEDVYFVKELKFNLFSVSQMCDKKNIVLFTDTECIVLSPEFKLPDENQVLLRVPRVNNMYIIDLKKIVPSGDLTCLFAKATLDESNLWHKRLGHINFKTMNKLVKGSLVRGLPTNIFENDNTCVACKNGKQHRASKEPEFKGRKPKYKFYVSPSSSAQIRKHDDKTKRETKYLCKAFEKVMKDKFQMSSTGGTRILFGSTNRKSASTPIDTEKPLLKDPDGEDVDVHTYRSMIVKRIFRYLKGKPHLGLWYPKDSPFNLIVYSDSDYAGASLDRKSTTEGCQFLGCRVQVGDLSSHSTKYSSLALKQKVFANMRRVGKGFYGADTPLFEGMLVAHEVGEGATRVNVKDVPAAGVAVEGAAGVTAKGATSVDDDDVNAADDEPSITYTTYTITTTNTRYTFHFTRGIIANIYADEDVIQEDAKEVVVEKTVDVEESAYIQGRQAESQAQIYLIDLEHANKVLSMHDEESEPTKLQEVVEVVTTAKLITKVVTAASATITAVDTSIPPAKITVAASTLTIAPSAARRRKGVEIRDPEETFTLSTIIHT</sequence>
<comment type="caution">
    <text evidence="3">The sequence shown here is derived from an EMBL/GenBank/DDBJ whole genome shotgun (WGS) entry which is preliminary data.</text>
</comment>
<evidence type="ECO:0000313" key="3">
    <source>
        <dbReference type="EMBL" id="GEU65380.1"/>
    </source>
</evidence>
<dbReference type="AlphaFoldDB" id="A0A6L2LVT9"/>
<dbReference type="Pfam" id="PF13976">
    <property type="entry name" value="gag_pre-integrs"/>
    <property type="match status" value="1"/>
</dbReference>
<reference evidence="3" key="1">
    <citation type="journal article" date="2019" name="Sci. Rep.">
        <title>Draft genome of Tanacetum cinerariifolium, the natural source of mosquito coil.</title>
        <authorList>
            <person name="Yamashiro T."/>
            <person name="Shiraishi A."/>
            <person name="Satake H."/>
            <person name="Nakayama K."/>
        </authorList>
    </citation>
    <scope>NUCLEOTIDE SEQUENCE</scope>
</reference>
<feature type="domain" description="GAG-pre-integrase" evidence="1">
    <location>
        <begin position="356"/>
        <end position="429"/>
    </location>
</feature>
<dbReference type="PANTHER" id="PTHR11439">
    <property type="entry name" value="GAG-POL-RELATED RETROTRANSPOSON"/>
    <property type="match status" value="1"/>
</dbReference>